<evidence type="ECO:0000313" key="2">
    <source>
        <dbReference type="Proteomes" id="UP000274822"/>
    </source>
</evidence>
<gene>
    <name evidence="1" type="ORF">BC938DRAFT_479001</name>
</gene>
<evidence type="ECO:0000313" key="1">
    <source>
        <dbReference type="EMBL" id="RUS30759.1"/>
    </source>
</evidence>
<accession>A0A433QLX1</accession>
<organism evidence="1 2">
    <name type="scientific">Jimgerdemannia flammicorona</name>
    <dbReference type="NCBI Taxonomy" id="994334"/>
    <lineage>
        <taxon>Eukaryota</taxon>
        <taxon>Fungi</taxon>
        <taxon>Fungi incertae sedis</taxon>
        <taxon>Mucoromycota</taxon>
        <taxon>Mucoromycotina</taxon>
        <taxon>Endogonomycetes</taxon>
        <taxon>Endogonales</taxon>
        <taxon>Endogonaceae</taxon>
        <taxon>Jimgerdemannia</taxon>
    </lineage>
</organism>
<protein>
    <submittedName>
        <fullName evidence="1">Uncharacterized protein</fullName>
    </submittedName>
</protein>
<dbReference type="EMBL" id="RBNJ01003595">
    <property type="protein sequence ID" value="RUS30759.1"/>
    <property type="molecule type" value="Genomic_DNA"/>
</dbReference>
<sequence length="766" mass="85634">MTEVLKVINVLITVGVEIKKRLDDQGDAIEELEQLVFNLEQLDRVFTENENVRLKEIYAVKVCSTLEGVKKACESCAKYVEVKSKSRAIGIIKKGFNLYKAPAIKEDIQRNAKRVSELLATINFVLMSDVERKVSDLQISSAHNSVVSSAIVEVSATYSDSASVLTSELRGAIANTVDDLVSRLKGDCQRLQDKLDQATLVVDSSLLQSLEGENPEGISFLRDRFHPPELVMSSVVPFEAPERVNVYVSWARFVHEIEISFEIKKLPTAYRANSDVDTGRLNGGSYYDIDPNGTQLLSAIRPLWIPALRNALDPLHKGYVKPDDYLSFLGGDSLTSTLRRVVLESAGYGIIVECQRSTGDFSLPDAIEDPHDHVGWMSACEIVTVPLPEDLGIIGDDVSLDANSSNLIKYFTDTKQDISVYVRYLQTGQIQIKNLSTQIRPFRGLRIGASLSVRYKLEDQSNAWSQNLPIVEFKARAGGRYIVTAGIGENALVFSTAPLTQFVDRMVNIEQPADATEVLELEFTLLGSTTVFNREPKIGEKIQVQDPQTNYWYDVKVTAVNGDKVEYEQWSAVVEDDVNEDYGDDDDSGMMGFGDEELLGMRKGTSKLWCPWVNDITNCDVRPYRCLDIGDVVEVPVLYPDYAFTYHSVQDSQLYLPARIVDVEEDIYLVEFSPRVMAYKWWPGRASVSSKVPRTKGATETVENPFSRNRLKVNMDLVRPSAVASGAHPVLGTVSLKPQSWSAFQGIQMTVLQDVVEKSFWHNKRL</sequence>
<dbReference type="AlphaFoldDB" id="A0A433QLX1"/>
<reference evidence="1 2" key="1">
    <citation type="journal article" date="2018" name="New Phytol.">
        <title>Phylogenomics of Endogonaceae and evolution of mycorrhizas within Mucoromycota.</title>
        <authorList>
            <person name="Chang Y."/>
            <person name="Desiro A."/>
            <person name="Na H."/>
            <person name="Sandor L."/>
            <person name="Lipzen A."/>
            <person name="Clum A."/>
            <person name="Barry K."/>
            <person name="Grigoriev I.V."/>
            <person name="Martin F.M."/>
            <person name="Stajich J.E."/>
            <person name="Smith M.E."/>
            <person name="Bonito G."/>
            <person name="Spatafora J.W."/>
        </authorList>
    </citation>
    <scope>NUCLEOTIDE SEQUENCE [LARGE SCALE GENOMIC DNA]</scope>
    <source>
        <strain evidence="1 2">AD002</strain>
    </source>
</reference>
<dbReference type="Proteomes" id="UP000274822">
    <property type="component" value="Unassembled WGS sequence"/>
</dbReference>
<proteinExistence type="predicted"/>
<comment type="caution">
    <text evidence="1">The sequence shown here is derived from an EMBL/GenBank/DDBJ whole genome shotgun (WGS) entry which is preliminary data.</text>
</comment>
<name>A0A433QLX1_9FUNG</name>
<keyword evidence="2" id="KW-1185">Reference proteome</keyword>